<dbReference type="AlphaFoldDB" id="A0A8H2QIA7"/>
<gene>
    <name evidence="1" type="ORF">ES676_14195</name>
</gene>
<evidence type="ECO:0000313" key="1">
    <source>
        <dbReference type="EMBL" id="TYB69445.1"/>
    </source>
</evidence>
<dbReference type="EMBL" id="VSKM01000022">
    <property type="protein sequence ID" value="TYB69445.1"/>
    <property type="molecule type" value="Genomic_DNA"/>
</dbReference>
<evidence type="ECO:0000313" key="2">
    <source>
        <dbReference type="Proteomes" id="UP000323324"/>
    </source>
</evidence>
<reference evidence="1 2" key="1">
    <citation type="submission" date="2019-08" db="EMBL/GenBank/DDBJ databases">
        <title>Genomes of Antarctic Bizionia species.</title>
        <authorList>
            <person name="Bowman J.P."/>
        </authorList>
    </citation>
    <scope>NUCLEOTIDE SEQUENCE [LARGE SCALE GENOMIC DNA]</scope>
    <source>
        <strain evidence="1 2">HFD</strain>
    </source>
</reference>
<name>A0A8H2QIA7_9FLAO</name>
<sequence length="142" mass="16535">MKTELIKLKLKANSSTGETALHIKNTFIKACESLDTSIFEPLIEEDQNFQDLDKYRFLKSMKVVFDSCKEKGFKQTTMIKGHCESCYCDHKVYQFYTNQLVPAFAYIIHEENSQIEDIFACNLSSGMRVVEMGNLLNYDFWK</sequence>
<dbReference type="Proteomes" id="UP000323324">
    <property type="component" value="Unassembled WGS sequence"/>
</dbReference>
<accession>A0A8H2QIA7</accession>
<organism evidence="1 2">
    <name type="scientific">Bizionia saleffrena</name>
    <dbReference type="NCBI Taxonomy" id="291189"/>
    <lineage>
        <taxon>Bacteria</taxon>
        <taxon>Pseudomonadati</taxon>
        <taxon>Bacteroidota</taxon>
        <taxon>Flavobacteriia</taxon>
        <taxon>Flavobacteriales</taxon>
        <taxon>Flavobacteriaceae</taxon>
        <taxon>Bizionia</taxon>
    </lineage>
</organism>
<proteinExistence type="predicted"/>
<comment type="caution">
    <text evidence="1">The sequence shown here is derived from an EMBL/GenBank/DDBJ whole genome shotgun (WGS) entry which is preliminary data.</text>
</comment>
<keyword evidence="2" id="KW-1185">Reference proteome</keyword>
<protein>
    <submittedName>
        <fullName evidence="1">Uncharacterized protein</fullName>
    </submittedName>
</protein>
<dbReference type="RefSeq" id="WP_148370986.1">
    <property type="nucleotide sequence ID" value="NZ_VSKM01000022.1"/>
</dbReference>